<evidence type="ECO:0000313" key="1">
    <source>
        <dbReference type="EMBL" id="ACT92444.1"/>
    </source>
</evidence>
<gene>
    <name evidence="1" type="ordered locus">Dfer_1195</name>
</gene>
<proteinExistence type="predicted"/>
<dbReference type="STRING" id="471854.Dfer_1195"/>
<dbReference type="KEGG" id="dfe:Dfer_1195"/>
<dbReference type="HOGENOM" id="CLU_2449893_0_0_10"/>
<name>C6W584_DYAFD</name>
<evidence type="ECO:0000313" key="2">
    <source>
        <dbReference type="Proteomes" id="UP000002011"/>
    </source>
</evidence>
<dbReference type="AlphaFoldDB" id="C6W584"/>
<protein>
    <submittedName>
        <fullName evidence="1">Uncharacterized protein</fullName>
    </submittedName>
</protein>
<sequence>MHMSAAEQRQLLEDKILAKRQQIEFERTNLEESIVFAPENRENPEVMEETKNFDDPAQNVVETSDMSALKAAERELQELLRQLEGLQND</sequence>
<reference evidence="1 2" key="1">
    <citation type="journal article" date="2009" name="Stand. Genomic Sci.">
        <title>Complete genome sequence of Dyadobacter fermentans type strain (NS114).</title>
        <authorList>
            <person name="Lang E."/>
            <person name="Lapidus A."/>
            <person name="Chertkov O."/>
            <person name="Brettin T."/>
            <person name="Detter J.C."/>
            <person name="Han C."/>
            <person name="Copeland A."/>
            <person name="Glavina Del Rio T."/>
            <person name="Nolan M."/>
            <person name="Chen F."/>
            <person name="Lucas S."/>
            <person name="Tice H."/>
            <person name="Cheng J.F."/>
            <person name="Land M."/>
            <person name="Hauser L."/>
            <person name="Chang Y.J."/>
            <person name="Jeffries C.D."/>
            <person name="Kopitz M."/>
            <person name="Bruce D."/>
            <person name="Goodwin L."/>
            <person name="Pitluck S."/>
            <person name="Ovchinnikova G."/>
            <person name="Pati A."/>
            <person name="Ivanova N."/>
            <person name="Mavrommatis K."/>
            <person name="Chen A."/>
            <person name="Palaniappan K."/>
            <person name="Chain P."/>
            <person name="Bristow J."/>
            <person name="Eisen J.A."/>
            <person name="Markowitz V."/>
            <person name="Hugenholtz P."/>
            <person name="Goker M."/>
            <person name="Rohde M."/>
            <person name="Kyrpides N.C."/>
            <person name="Klenk H.P."/>
        </authorList>
    </citation>
    <scope>NUCLEOTIDE SEQUENCE [LARGE SCALE GENOMIC DNA]</scope>
    <source>
        <strain evidence="2">ATCC 700827 / DSM 18053 / CIP 107007 / KCTC 52180 / NS114</strain>
    </source>
</reference>
<keyword evidence="2" id="KW-1185">Reference proteome</keyword>
<accession>C6W584</accession>
<dbReference type="Proteomes" id="UP000002011">
    <property type="component" value="Chromosome"/>
</dbReference>
<dbReference type="EMBL" id="CP001619">
    <property type="protein sequence ID" value="ACT92444.1"/>
    <property type="molecule type" value="Genomic_DNA"/>
</dbReference>
<organism evidence="1 2">
    <name type="scientific">Dyadobacter fermentans (strain ATCC 700827 / DSM 18053 / CIP 107007 / KCTC 52180 / NS114)</name>
    <dbReference type="NCBI Taxonomy" id="471854"/>
    <lineage>
        <taxon>Bacteria</taxon>
        <taxon>Pseudomonadati</taxon>
        <taxon>Bacteroidota</taxon>
        <taxon>Cytophagia</taxon>
        <taxon>Cytophagales</taxon>
        <taxon>Spirosomataceae</taxon>
        <taxon>Dyadobacter</taxon>
    </lineage>
</organism>